<gene>
    <name evidence="1" type="ORF">LY71_102163</name>
</gene>
<dbReference type="OrthoDB" id="9793881at2"/>
<dbReference type="RefSeq" id="WP_106275629.1">
    <property type="nucleotide sequence ID" value="NZ_PVTG01000002.1"/>
</dbReference>
<keyword evidence="2" id="KW-1185">Reference proteome</keyword>
<dbReference type="Proteomes" id="UP000239210">
    <property type="component" value="Unassembled WGS sequence"/>
</dbReference>
<evidence type="ECO:0000313" key="1">
    <source>
        <dbReference type="EMBL" id="PRY51100.1"/>
    </source>
</evidence>
<dbReference type="InterPro" id="IPR036102">
    <property type="entry name" value="OsmC/Ohrsf"/>
</dbReference>
<dbReference type="SUPFAM" id="SSF82784">
    <property type="entry name" value="OsmC-like"/>
    <property type="match status" value="1"/>
</dbReference>
<reference evidence="1 2" key="1">
    <citation type="submission" date="2018-03" db="EMBL/GenBank/DDBJ databases">
        <title>Genomic Encyclopedia of Archaeal and Bacterial Type Strains, Phase II (KMG-II): from individual species to whole genera.</title>
        <authorList>
            <person name="Goeker M."/>
        </authorList>
    </citation>
    <scope>NUCLEOTIDE SEQUENCE [LARGE SCALE GENOMIC DNA]</scope>
    <source>
        <strain evidence="1 2">DSM 45416</strain>
    </source>
</reference>
<comment type="caution">
    <text evidence="1">The sequence shown here is derived from an EMBL/GenBank/DDBJ whole genome shotgun (WGS) entry which is preliminary data.</text>
</comment>
<sequence length="172" mass="17886">MDAVRLRELQAPLKQRYRDEPGSACVALSAEADFSDAGVTATVQTWSGAVRAGLHPATGGDGSDACSGDMLLQALLACAGVTMRSVATAMGVDVRSARLTARGEMDVRGTLGVSRETPVGLGSITVDAELDTDADDATLTRLGELTERYCVVARTLARPPHLTVRRAGGARS</sequence>
<dbReference type="EMBL" id="PVTG01000002">
    <property type="protein sequence ID" value="PRY51100.1"/>
    <property type="molecule type" value="Genomic_DNA"/>
</dbReference>
<dbReference type="AlphaFoldDB" id="A0A2T0TZJ5"/>
<dbReference type="Gene3D" id="3.30.300.20">
    <property type="match status" value="1"/>
</dbReference>
<accession>A0A2T0TZJ5</accession>
<dbReference type="InterPro" id="IPR015946">
    <property type="entry name" value="KH_dom-like_a/b"/>
</dbReference>
<dbReference type="PANTHER" id="PTHR35368">
    <property type="entry name" value="HYDROPEROXIDE REDUCTASE"/>
    <property type="match status" value="1"/>
</dbReference>
<evidence type="ECO:0000313" key="2">
    <source>
        <dbReference type="Proteomes" id="UP000239210"/>
    </source>
</evidence>
<proteinExistence type="predicted"/>
<dbReference type="InterPro" id="IPR003718">
    <property type="entry name" value="OsmC/Ohr_fam"/>
</dbReference>
<dbReference type="Pfam" id="PF02566">
    <property type="entry name" value="OsmC"/>
    <property type="match status" value="1"/>
</dbReference>
<organism evidence="1 2">
    <name type="scientific">Geodermatophilus tzadiensis</name>
    <dbReference type="NCBI Taxonomy" id="1137988"/>
    <lineage>
        <taxon>Bacteria</taxon>
        <taxon>Bacillati</taxon>
        <taxon>Actinomycetota</taxon>
        <taxon>Actinomycetes</taxon>
        <taxon>Geodermatophilales</taxon>
        <taxon>Geodermatophilaceae</taxon>
        <taxon>Geodermatophilus</taxon>
    </lineage>
</organism>
<dbReference type="PANTHER" id="PTHR35368:SF1">
    <property type="entry name" value="HYDROPEROXIDE REDUCTASE"/>
    <property type="match status" value="1"/>
</dbReference>
<dbReference type="InterPro" id="IPR052924">
    <property type="entry name" value="OsmC/Ohr_hydroprdx_reductase"/>
</dbReference>
<protein>
    <submittedName>
        <fullName evidence="1">Putative OsmC-like protein</fullName>
    </submittedName>
</protein>
<name>A0A2T0TZJ5_9ACTN</name>